<dbReference type="AlphaFoldDB" id="A0A1Y2SFV1"/>
<dbReference type="Gene3D" id="3.10.180.10">
    <property type="entry name" value="2,3-Dihydroxybiphenyl 1,2-Dioxygenase, domain 1"/>
    <property type="match status" value="1"/>
</dbReference>
<organism evidence="1 2">
    <name type="scientific">Xenorhabdus vietnamensis</name>
    <dbReference type="NCBI Taxonomy" id="351656"/>
    <lineage>
        <taxon>Bacteria</taxon>
        <taxon>Pseudomonadati</taxon>
        <taxon>Pseudomonadota</taxon>
        <taxon>Gammaproteobacteria</taxon>
        <taxon>Enterobacterales</taxon>
        <taxon>Morganellaceae</taxon>
        <taxon>Xenorhabdus</taxon>
    </lineage>
</organism>
<protein>
    <submittedName>
        <fullName evidence="1">Var1</fullName>
    </submittedName>
</protein>
<dbReference type="SUPFAM" id="SSF54593">
    <property type="entry name" value="Glyoxalase/Bleomycin resistance protein/Dihydroxybiphenyl dioxygenase"/>
    <property type="match status" value="1"/>
</dbReference>
<evidence type="ECO:0000313" key="2">
    <source>
        <dbReference type="Proteomes" id="UP000194350"/>
    </source>
</evidence>
<dbReference type="InterPro" id="IPR029068">
    <property type="entry name" value="Glyas_Bleomycin-R_OHBP_Dase"/>
</dbReference>
<dbReference type="RefSeq" id="WP_086109135.1">
    <property type="nucleotide sequence ID" value="NZ_CAWNGD010000128.1"/>
</dbReference>
<sequence length="121" mass="13338">MKPATLLIPVPDVEAGLAWYKRAFPVARTVYLAEFDFTVLEIGDFSLDIVQADEKVSSGQLGTVLYWSVPCLNTAIRHFQILGAQLFRGTMNIDNGLGMCQVKDPFGNLIGLKGIFKNDES</sequence>
<name>A0A1Y2SFV1_9GAMM</name>
<gene>
    <name evidence="1" type="ORF">Xvie_01916</name>
</gene>
<proteinExistence type="predicted"/>
<dbReference type="EMBL" id="MUBJ01000008">
    <property type="protein sequence ID" value="OTA16461.1"/>
    <property type="molecule type" value="Genomic_DNA"/>
</dbReference>
<keyword evidence="2" id="KW-1185">Reference proteome</keyword>
<reference evidence="1 2" key="1">
    <citation type="submission" date="2016-10" db="EMBL/GenBank/DDBJ databases">
        <title>Systematic genetic and metabolomic analysis of Xenorhabdus and Photorhabdus spp., highlights the requirements for a dual symbiotic and pathogenic life style.</title>
        <authorList>
            <person name="Tobias N.J."/>
            <person name="Wolff H."/>
            <person name="Djahanschiri B."/>
            <person name="Pidot S.J."/>
            <person name="Stinear T.P."/>
            <person name="Ebersberger I."/>
            <person name="Bode H.B."/>
        </authorList>
    </citation>
    <scope>NUCLEOTIDE SEQUENCE [LARGE SCALE GENOMIC DNA]</scope>
    <source>
        <strain evidence="1 2">DSM 22392</strain>
    </source>
</reference>
<comment type="caution">
    <text evidence="1">The sequence shown here is derived from an EMBL/GenBank/DDBJ whole genome shotgun (WGS) entry which is preliminary data.</text>
</comment>
<evidence type="ECO:0000313" key="1">
    <source>
        <dbReference type="EMBL" id="OTA16461.1"/>
    </source>
</evidence>
<dbReference type="OrthoDB" id="6892799at2"/>
<accession>A0A1Y2SFV1</accession>
<dbReference type="STRING" id="351656.Xvie_01916"/>
<dbReference type="Proteomes" id="UP000194350">
    <property type="component" value="Unassembled WGS sequence"/>
</dbReference>